<comment type="caution">
    <text evidence="21">The sequence shown here is derived from an EMBL/GenBank/DDBJ whole genome shotgun (WGS) entry which is preliminary data.</text>
</comment>
<evidence type="ECO:0000256" key="14">
    <source>
        <dbReference type="ARBA" id="ARBA00074554"/>
    </source>
</evidence>
<keyword evidence="2" id="KW-0813">Transport</keyword>
<dbReference type="InterPro" id="IPR036878">
    <property type="entry name" value="Glu_permease_IIB"/>
</dbReference>
<evidence type="ECO:0000256" key="11">
    <source>
        <dbReference type="ARBA" id="ARBA00044053"/>
    </source>
</evidence>
<dbReference type="Pfam" id="PF02378">
    <property type="entry name" value="PTS_EIIC"/>
    <property type="match status" value="1"/>
</dbReference>
<comment type="function">
    <text evidence="12">The phosphoenolpyruvate-dependent sugar phosphotransferase system (sugar PTS), a major carbohydrate active transport system, catalyzes the phosphorylation of incoming sugar substrates concomitantly with their translocation across the cell membrane. This system is involved in sucrose transport.</text>
</comment>
<dbReference type="EMBL" id="JXBY01000011">
    <property type="protein sequence ID" value="KJY58112.1"/>
    <property type="molecule type" value="Genomic_DNA"/>
</dbReference>
<organism evidence="21 22">
    <name type="scientific">Lactobacillus kullabergensis</name>
    <dbReference type="NCBI Taxonomy" id="1218493"/>
    <lineage>
        <taxon>Bacteria</taxon>
        <taxon>Bacillati</taxon>
        <taxon>Bacillota</taxon>
        <taxon>Bacilli</taxon>
        <taxon>Lactobacillales</taxon>
        <taxon>Lactobacillaceae</taxon>
        <taxon>Lactobacillus</taxon>
    </lineage>
</organism>
<keyword evidence="10 17" id="KW-0472">Membrane</keyword>
<keyword evidence="6" id="KW-0598">Phosphotransferase system</keyword>
<feature type="transmembrane region" description="Helical" evidence="17">
    <location>
        <begin position="324"/>
        <end position="345"/>
    </location>
</feature>
<dbReference type="NCBIfam" id="TIGR00830">
    <property type="entry name" value="PTBA"/>
    <property type="match status" value="1"/>
</dbReference>
<dbReference type="OrthoDB" id="9769191at2"/>
<dbReference type="PANTHER" id="PTHR30175">
    <property type="entry name" value="PHOSPHOTRANSFERASE SYSTEM TRANSPORT PROTEIN"/>
    <property type="match status" value="1"/>
</dbReference>
<reference evidence="21 22" key="1">
    <citation type="submission" date="2014-12" db="EMBL/GenBank/DDBJ databases">
        <title>Comparative genomics of the lactic acid bacteria isolated from the honey bee gut.</title>
        <authorList>
            <person name="Ellegaard K.M."/>
            <person name="Tamarit D."/>
            <person name="Javelind E."/>
            <person name="Olofsson T."/>
            <person name="Andersson S.G."/>
            <person name="Vasquez A."/>
        </authorList>
    </citation>
    <scope>NUCLEOTIDE SEQUENCE [LARGE SCALE GENOMIC DNA]</scope>
    <source>
        <strain evidence="21 22">Biut2</strain>
    </source>
</reference>
<dbReference type="AlphaFoldDB" id="A0A0F4LGY9"/>
<dbReference type="GO" id="GO:0008982">
    <property type="term" value="F:protein-N(PI)-phosphohistidine-sugar phosphotransferase activity"/>
    <property type="evidence" value="ECO:0007669"/>
    <property type="project" value="InterPro"/>
</dbReference>
<evidence type="ECO:0000256" key="15">
    <source>
        <dbReference type="ARBA" id="ARBA00081008"/>
    </source>
</evidence>
<feature type="transmembrane region" description="Helical" evidence="17">
    <location>
        <begin position="426"/>
        <end position="450"/>
    </location>
</feature>
<feature type="transmembrane region" description="Helical" evidence="17">
    <location>
        <begin position="148"/>
        <end position="173"/>
    </location>
</feature>
<sequence length="633" mass="68354">MVKENFKNIATDILNSVGGKDNISDIYHCATRLRIVVNNPNLVDQEKLKKVDGIKGVVIKGQEIQSFIGTKVNEYYSKLVPELHLNEKVNLKQDKSEKLTFKNALSKVLDFISGIVLPIMPVIVAAGFLLAILNMCKTFFGMNPKSGTAIVLTSIASAGFYYIPIFVGFQSAIKMKIPAAMGAFLGAILTFSDINNVSGLSFLGIHLPKMQYNGTLLTSILGVILLALIYKLFDKVMPKEITYFFTPLLSILIAAPLTLVIIGPISNNISFAIAGCFNWLSAKANWLAFTLYSALNPILVMFGIDKGFVPIAMNNVSELGYDTLIYPAALPSNAAMGAAAIAIAVFSKKKITKGEGFSAGFTGLMGITEPSIFGFLLPYRRALIGAISGGAIGGLVGGILHIKQGALMAPGFISLISYFVGKNPTLNFTCGIITWLTGIISSFIITTILLKADKNRDQNVLFKNDTKIIVKKENSISRPIKAVENFSAPVSGKVIPLNQVNDDMVAQKILGDGFAIIPSNGKIYSPVNGTISSIFKTKHAICLKSDNGLDILLHLGIDTVELKGKPFDILVKEKDKVERGQLIGKMDIKQITDAGKDPTVLVLITSKDKVKDPVEPTVKETNFGDTVTSLSIY</sequence>
<dbReference type="PROSITE" id="PS51093">
    <property type="entry name" value="PTS_EIIA_TYPE_1"/>
    <property type="match status" value="1"/>
</dbReference>
<dbReference type="SUPFAM" id="SSF55604">
    <property type="entry name" value="Glucose permease domain IIB"/>
    <property type="match status" value="1"/>
</dbReference>
<dbReference type="InterPro" id="IPR001127">
    <property type="entry name" value="PTS_EIIA_1_perm"/>
</dbReference>
<feature type="transmembrane region" description="Helical" evidence="17">
    <location>
        <begin position="382"/>
        <end position="400"/>
    </location>
</feature>
<feature type="active site" description="Phosphocysteine intermediate; for EIIB activity" evidence="16">
    <location>
        <position position="29"/>
    </location>
</feature>
<dbReference type="InterPro" id="IPR013013">
    <property type="entry name" value="PTS_EIIC_1"/>
</dbReference>
<evidence type="ECO:0000256" key="4">
    <source>
        <dbReference type="ARBA" id="ARBA00022597"/>
    </source>
</evidence>
<dbReference type="PROSITE" id="PS51103">
    <property type="entry name" value="PTS_EIIC_TYPE_1"/>
    <property type="match status" value="1"/>
</dbReference>
<evidence type="ECO:0000256" key="10">
    <source>
        <dbReference type="ARBA" id="ARBA00023136"/>
    </source>
</evidence>
<dbReference type="RefSeq" id="WP_045927628.1">
    <property type="nucleotide sequence ID" value="NZ_JBHSZS010000006.1"/>
</dbReference>
<evidence type="ECO:0000313" key="22">
    <source>
        <dbReference type="Proteomes" id="UP000033533"/>
    </source>
</evidence>
<keyword evidence="7 17" id="KW-0812">Transmembrane</keyword>
<feature type="transmembrane region" description="Helical" evidence="17">
    <location>
        <begin position="286"/>
        <end position="304"/>
    </location>
</feature>
<evidence type="ECO:0000256" key="12">
    <source>
        <dbReference type="ARBA" id="ARBA00045139"/>
    </source>
</evidence>
<evidence type="ECO:0000313" key="21">
    <source>
        <dbReference type="EMBL" id="KJY58112.1"/>
    </source>
</evidence>
<evidence type="ECO:0000256" key="3">
    <source>
        <dbReference type="ARBA" id="ARBA00022475"/>
    </source>
</evidence>
<evidence type="ECO:0000256" key="13">
    <source>
        <dbReference type="ARBA" id="ARBA00048931"/>
    </source>
</evidence>
<evidence type="ECO:0000256" key="9">
    <source>
        <dbReference type="ARBA" id="ARBA00022989"/>
    </source>
</evidence>
<dbReference type="InterPro" id="IPR001996">
    <property type="entry name" value="PTS_IIB_1"/>
</dbReference>
<proteinExistence type="predicted"/>
<dbReference type="CDD" id="cd00212">
    <property type="entry name" value="PTS_IIB_glc"/>
    <property type="match status" value="1"/>
</dbReference>
<evidence type="ECO:0000256" key="7">
    <source>
        <dbReference type="ARBA" id="ARBA00022692"/>
    </source>
</evidence>
<dbReference type="SUPFAM" id="SSF51261">
    <property type="entry name" value="Duplicated hybrid motif"/>
    <property type="match status" value="1"/>
</dbReference>
<keyword evidence="9 17" id="KW-1133">Transmembrane helix</keyword>
<evidence type="ECO:0000256" key="6">
    <source>
        <dbReference type="ARBA" id="ARBA00022683"/>
    </source>
</evidence>
<feature type="transmembrane region" description="Helical" evidence="17">
    <location>
        <begin position="357"/>
        <end position="376"/>
    </location>
</feature>
<dbReference type="InterPro" id="IPR050558">
    <property type="entry name" value="PTS_Sugar-Specific_Components"/>
</dbReference>
<accession>A0A0F4LGY9</accession>
<dbReference type="Gene3D" id="3.30.1360.60">
    <property type="entry name" value="Glucose permease domain IIB"/>
    <property type="match status" value="1"/>
</dbReference>
<comment type="catalytic activity">
    <reaction evidence="13">
        <text>N(pros)-phospho-L-histidyl-[protein](out) + sucrose = sucrose 6(G)-phosphate(in) + L-histidyl-[protein]</text>
        <dbReference type="Rhea" id="RHEA:49236"/>
        <dbReference type="Rhea" id="RHEA-COMP:9745"/>
        <dbReference type="Rhea" id="RHEA-COMP:9746"/>
        <dbReference type="ChEBI" id="CHEBI:17992"/>
        <dbReference type="ChEBI" id="CHEBI:29979"/>
        <dbReference type="ChEBI" id="CHEBI:64837"/>
        <dbReference type="ChEBI" id="CHEBI:91002"/>
        <dbReference type="EC" id="2.7.1.211"/>
    </reaction>
</comment>
<feature type="domain" description="PTS EIIC type-1" evidence="20">
    <location>
        <begin position="110"/>
        <end position="465"/>
    </location>
</feature>
<evidence type="ECO:0000256" key="2">
    <source>
        <dbReference type="ARBA" id="ARBA00022448"/>
    </source>
</evidence>
<evidence type="ECO:0000259" key="19">
    <source>
        <dbReference type="PROSITE" id="PS51098"/>
    </source>
</evidence>
<dbReference type="GO" id="GO:0015771">
    <property type="term" value="P:trehalose transport"/>
    <property type="evidence" value="ECO:0007669"/>
    <property type="project" value="TreeGrafter"/>
</dbReference>
<gene>
    <name evidence="21" type="ORF">JF76_04290</name>
</gene>
<keyword evidence="5" id="KW-0808">Transferase</keyword>
<dbReference type="InterPro" id="IPR011055">
    <property type="entry name" value="Dup_hybrid_motif"/>
</dbReference>
<evidence type="ECO:0000259" key="18">
    <source>
        <dbReference type="PROSITE" id="PS51093"/>
    </source>
</evidence>
<keyword evidence="8" id="KW-0418">Kinase</keyword>
<dbReference type="InterPro" id="IPR018113">
    <property type="entry name" value="PTrfase_EIIB_Cys"/>
</dbReference>
<evidence type="ECO:0000256" key="5">
    <source>
        <dbReference type="ARBA" id="ARBA00022679"/>
    </source>
</evidence>
<dbReference type="Gene3D" id="2.70.70.10">
    <property type="entry name" value="Glucose Permease (Domain IIA)"/>
    <property type="match status" value="1"/>
</dbReference>
<dbReference type="FunFam" id="2.70.70.10:FF:000001">
    <property type="entry name" value="PTS system glucose-specific IIA component"/>
    <property type="match status" value="1"/>
</dbReference>
<dbReference type="HOGENOM" id="CLU_012312_2_3_9"/>
<dbReference type="GO" id="GO:0009401">
    <property type="term" value="P:phosphoenolpyruvate-dependent sugar phosphotransferase system"/>
    <property type="evidence" value="ECO:0007669"/>
    <property type="project" value="UniProtKB-KW"/>
</dbReference>
<feature type="domain" description="PTS EIIA type-1" evidence="18">
    <location>
        <begin position="502"/>
        <end position="606"/>
    </location>
</feature>
<feature type="transmembrane region" description="Helical" evidence="17">
    <location>
        <begin position="215"/>
        <end position="233"/>
    </location>
</feature>
<evidence type="ECO:0000256" key="16">
    <source>
        <dbReference type="PROSITE-ProRule" id="PRU00421"/>
    </source>
</evidence>
<dbReference type="GO" id="GO:0005886">
    <property type="term" value="C:plasma membrane"/>
    <property type="evidence" value="ECO:0007669"/>
    <property type="project" value="UniProtKB-SubCell"/>
</dbReference>
<dbReference type="GO" id="GO:0016301">
    <property type="term" value="F:kinase activity"/>
    <property type="evidence" value="ECO:0007669"/>
    <property type="project" value="UniProtKB-KW"/>
</dbReference>
<keyword evidence="3" id="KW-1003">Cell membrane</keyword>
<dbReference type="Pfam" id="PF00367">
    <property type="entry name" value="PTS_EIIB"/>
    <property type="match status" value="1"/>
</dbReference>
<name>A0A0F4LGY9_9LACO</name>
<feature type="transmembrane region" description="Helical" evidence="17">
    <location>
        <begin position="179"/>
        <end position="203"/>
    </location>
</feature>
<evidence type="ECO:0000256" key="17">
    <source>
        <dbReference type="SAM" id="Phobius"/>
    </source>
</evidence>
<evidence type="ECO:0000256" key="1">
    <source>
        <dbReference type="ARBA" id="ARBA00004651"/>
    </source>
</evidence>
<evidence type="ECO:0000256" key="8">
    <source>
        <dbReference type="ARBA" id="ARBA00022777"/>
    </source>
</evidence>
<protein>
    <recommendedName>
        <fullName evidence="14">PTS system sucrose-specific EIIBCA component</fullName>
        <ecNumber evidence="11">2.7.1.211</ecNumber>
    </recommendedName>
    <alternativeName>
        <fullName evidence="15">EIIBCA-Scr</fullName>
    </alternativeName>
</protein>
<dbReference type="EC" id="2.7.1.211" evidence="11"/>
<evidence type="ECO:0000259" key="20">
    <source>
        <dbReference type="PROSITE" id="PS51103"/>
    </source>
</evidence>
<keyword evidence="4" id="KW-0762">Sugar transport</keyword>
<dbReference type="FunFam" id="3.30.1360.60:FF:000001">
    <property type="entry name" value="PTS system glucose-specific IIBC component PtsG"/>
    <property type="match status" value="1"/>
</dbReference>
<dbReference type="Pfam" id="PF00358">
    <property type="entry name" value="PTS_EIIA_1"/>
    <property type="match status" value="1"/>
</dbReference>
<dbReference type="InterPro" id="IPR003352">
    <property type="entry name" value="PTS_EIIC"/>
</dbReference>
<dbReference type="PANTHER" id="PTHR30175:SF1">
    <property type="entry name" value="PTS SYSTEM ARBUTIN-, CELLOBIOSE-, AND SALICIN-SPECIFIC EIIBC COMPONENT-RELATED"/>
    <property type="match status" value="1"/>
</dbReference>
<comment type="subcellular location">
    <subcellularLocation>
        <location evidence="1">Cell membrane</location>
        <topology evidence="1">Multi-pass membrane protein</topology>
    </subcellularLocation>
</comment>
<dbReference type="PATRIC" id="fig|1218493.3.peg.457"/>
<feature type="transmembrane region" description="Helical" evidence="17">
    <location>
        <begin position="111"/>
        <end position="136"/>
    </location>
</feature>
<dbReference type="PROSITE" id="PS51098">
    <property type="entry name" value="PTS_EIIB_TYPE_1"/>
    <property type="match status" value="1"/>
</dbReference>
<dbReference type="STRING" id="1218493.JF76_04290"/>
<feature type="domain" description="PTS EIIB type-1" evidence="19">
    <location>
        <begin position="7"/>
        <end position="89"/>
    </location>
</feature>
<dbReference type="PROSITE" id="PS00371">
    <property type="entry name" value="PTS_EIIA_TYPE_1_HIS"/>
    <property type="match status" value="1"/>
</dbReference>
<feature type="transmembrane region" description="Helical" evidence="17">
    <location>
        <begin position="245"/>
        <end position="265"/>
    </location>
</feature>
<dbReference type="Proteomes" id="UP000033533">
    <property type="component" value="Unassembled WGS sequence"/>
</dbReference>
<dbReference type="GO" id="GO:0090589">
    <property type="term" value="F:protein-phosphocysteine-trehalose phosphotransferase system transporter activity"/>
    <property type="evidence" value="ECO:0007669"/>
    <property type="project" value="TreeGrafter"/>
</dbReference>
<dbReference type="PROSITE" id="PS01035">
    <property type="entry name" value="PTS_EIIB_TYPE_1_CYS"/>
    <property type="match status" value="1"/>
</dbReference>